<evidence type="ECO:0000256" key="2">
    <source>
        <dbReference type="ARBA" id="ARBA00023015"/>
    </source>
</evidence>
<dbReference type="SUPFAM" id="SSF88659">
    <property type="entry name" value="Sigma3 and sigma4 domains of RNA polymerase sigma factors"/>
    <property type="match status" value="1"/>
</dbReference>
<evidence type="ECO:0000256" key="1">
    <source>
        <dbReference type="ARBA" id="ARBA00010641"/>
    </source>
</evidence>
<accession>A0A847SSI5</accession>
<evidence type="ECO:0000313" key="8">
    <source>
        <dbReference type="EMBL" id="NLR81008.1"/>
    </source>
</evidence>
<evidence type="ECO:0000256" key="3">
    <source>
        <dbReference type="ARBA" id="ARBA00023082"/>
    </source>
</evidence>
<protein>
    <submittedName>
        <fullName evidence="8">RNA polymerase sigma factor</fullName>
    </submittedName>
</protein>
<keyword evidence="3" id="KW-0731">Sigma factor</keyword>
<gene>
    <name evidence="8" type="ORF">HGH91_20430</name>
</gene>
<dbReference type="GO" id="GO:0016987">
    <property type="term" value="F:sigma factor activity"/>
    <property type="evidence" value="ECO:0007669"/>
    <property type="project" value="UniProtKB-KW"/>
</dbReference>
<feature type="domain" description="RNA polymerase sigma-70 region 2" evidence="6">
    <location>
        <begin position="1"/>
        <end position="41"/>
    </location>
</feature>
<reference evidence="8 9" key="1">
    <citation type="submission" date="2020-04" db="EMBL/GenBank/DDBJ databases">
        <authorList>
            <person name="Yin C."/>
        </authorList>
    </citation>
    <scope>NUCLEOTIDE SEQUENCE [LARGE SCALE GENOMIC DNA]</scope>
    <source>
        <strain evidence="8 9">Ak56</strain>
    </source>
</reference>
<evidence type="ECO:0000259" key="7">
    <source>
        <dbReference type="Pfam" id="PF04545"/>
    </source>
</evidence>
<evidence type="ECO:0000256" key="5">
    <source>
        <dbReference type="ARBA" id="ARBA00023163"/>
    </source>
</evidence>
<comment type="similarity">
    <text evidence="1">Belongs to the sigma-70 factor family. ECF subfamily.</text>
</comment>
<dbReference type="Pfam" id="PF04542">
    <property type="entry name" value="Sigma70_r2"/>
    <property type="match status" value="1"/>
</dbReference>
<keyword evidence="9" id="KW-1185">Reference proteome</keyword>
<dbReference type="PANTHER" id="PTHR43133">
    <property type="entry name" value="RNA POLYMERASE ECF-TYPE SIGMA FACTO"/>
    <property type="match status" value="1"/>
</dbReference>
<keyword evidence="4" id="KW-0238">DNA-binding</keyword>
<dbReference type="NCBIfam" id="TIGR02937">
    <property type="entry name" value="sigma70-ECF"/>
    <property type="match status" value="1"/>
</dbReference>
<dbReference type="AlphaFoldDB" id="A0A847SSI5"/>
<evidence type="ECO:0000256" key="4">
    <source>
        <dbReference type="ARBA" id="ARBA00023125"/>
    </source>
</evidence>
<dbReference type="InterPro" id="IPR036388">
    <property type="entry name" value="WH-like_DNA-bd_sf"/>
</dbReference>
<evidence type="ECO:0000259" key="6">
    <source>
        <dbReference type="Pfam" id="PF04542"/>
    </source>
</evidence>
<organism evidence="8 9">
    <name type="scientific">Chitinophaga eiseniae</name>
    <dbReference type="NCBI Taxonomy" id="634771"/>
    <lineage>
        <taxon>Bacteria</taxon>
        <taxon>Pseudomonadati</taxon>
        <taxon>Bacteroidota</taxon>
        <taxon>Chitinophagia</taxon>
        <taxon>Chitinophagales</taxon>
        <taxon>Chitinophagaceae</taxon>
        <taxon>Chitinophaga</taxon>
    </lineage>
</organism>
<feature type="domain" description="RNA polymerase sigma-70 region 4" evidence="7">
    <location>
        <begin position="75"/>
        <end position="122"/>
    </location>
</feature>
<dbReference type="InterPro" id="IPR039425">
    <property type="entry name" value="RNA_pol_sigma-70-like"/>
</dbReference>
<dbReference type="GO" id="GO:0003677">
    <property type="term" value="F:DNA binding"/>
    <property type="evidence" value="ECO:0007669"/>
    <property type="project" value="UniProtKB-KW"/>
</dbReference>
<comment type="caution">
    <text evidence="8">The sequence shown here is derived from an EMBL/GenBank/DDBJ whole genome shotgun (WGS) entry which is preliminary data.</text>
</comment>
<dbReference type="InterPro" id="IPR013325">
    <property type="entry name" value="RNA_pol_sigma_r2"/>
</dbReference>
<dbReference type="InterPro" id="IPR014284">
    <property type="entry name" value="RNA_pol_sigma-70_dom"/>
</dbReference>
<proteinExistence type="inferred from homology"/>
<keyword evidence="5" id="KW-0804">Transcription</keyword>
<dbReference type="InterPro" id="IPR013324">
    <property type="entry name" value="RNA_pol_sigma_r3/r4-like"/>
</dbReference>
<dbReference type="Gene3D" id="1.10.10.10">
    <property type="entry name" value="Winged helix-like DNA-binding domain superfamily/Winged helix DNA-binding domain"/>
    <property type="match status" value="1"/>
</dbReference>
<dbReference type="InterPro" id="IPR007630">
    <property type="entry name" value="RNA_pol_sigma70_r4"/>
</dbReference>
<dbReference type="InterPro" id="IPR007627">
    <property type="entry name" value="RNA_pol_sigma70_r2"/>
</dbReference>
<dbReference type="GO" id="GO:0006352">
    <property type="term" value="P:DNA-templated transcription initiation"/>
    <property type="evidence" value="ECO:0007669"/>
    <property type="project" value="InterPro"/>
</dbReference>
<dbReference type="EMBL" id="JABAHZ010000005">
    <property type="protein sequence ID" value="NLR81008.1"/>
    <property type="molecule type" value="Genomic_DNA"/>
</dbReference>
<evidence type="ECO:0000313" key="9">
    <source>
        <dbReference type="Proteomes" id="UP000552864"/>
    </source>
</evidence>
<dbReference type="PANTHER" id="PTHR43133:SF62">
    <property type="entry name" value="RNA POLYMERASE SIGMA FACTOR SIGZ"/>
    <property type="match status" value="1"/>
</dbReference>
<keyword evidence="2" id="KW-0805">Transcription regulation</keyword>
<dbReference type="Gene3D" id="1.10.1740.10">
    <property type="match status" value="1"/>
</dbReference>
<name>A0A847SSI5_9BACT</name>
<dbReference type="SUPFAM" id="SSF88946">
    <property type="entry name" value="Sigma2 domain of RNA polymerase sigma factors"/>
    <property type="match status" value="1"/>
</dbReference>
<sequence length="124" mass="14510">MQEVFMKIWQHINKYDPDKGNLLWWTKKIAWNTSLDIIRSKHFSNSRLNEPLSDVHKHLLGDTNQVEFGLRKLTARLKKEHKEVVGLVYFEGYRQEELAGKLGIPLGTVKSRLRAAMKALRKLI</sequence>
<dbReference type="Proteomes" id="UP000552864">
    <property type="component" value="Unassembled WGS sequence"/>
</dbReference>
<dbReference type="CDD" id="cd06171">
    <property type="entry name" value="Sigma70_r4"/>
    <property type="match status" value="1"/>
</dbReference>
<dbReference type="Pfam" id="PF04545">
    <property type="entry name" value="Sigma70_r4"/>
    <property type="match status" value="1"/>
</dbReference>